<evidence type="ECO:0000313" key="3">
    <source>
        <dbReference type="Proteomes" id="UP001610104"/>
    </source>
</evidence>
<protein>
    <submittedName>
        <fullName evidence="2">DUF4382 domain-containing protein</fullName>
    </submittedName>
</protein>
<dbReference type="Pfam" id="PF14321">
    <property type="entry name" value="DUF4382"/>
    <property type="match status" value="1"/>
</dbReference>
<evidence type="ECO:0000259" key="1">
    <source>
        <dbReference type="Pfam" id="PF14321"/>
    </source>
</evidence>
<dbReference type="Gene3D" id="2.60.40.10">
    <property type="entry name" value="Immunoglobulins"/>
    <property type="match status" value="1"/>
</dbReference>
<keyword evidence="3" id="KW-1185">Reference proteome</keyword>
<comment type="caution">
    <text evidence="2">The sequence shown here is derived from an EMBL/GenBank/DDBJ whole genome shotgun (WGS) entry which is preliminary data.</text>
</comment>
<dbReference type="InterPro" id="IPR025491">
    <property type="entry name" value="DUF4382"/>
</dbReference>
<gene>
    <name evidence="2" type="ORF">V8G56_08415</name>
</gene>
<dbReference type="InterPro" id="IPR013783">
    <property type="entry name" value="Ig-like_fold"/>
</dbReference>
<dbReference type="Proteomes" id="UP001610104">
    <property type="component" value="Unassembled WGS sequence"/>
</dbReference>
<evidence type="ECO:0000313" key="2">
    <source>
        <dbReference type="EMBL" id="MFH6768756.1"/>
    </source>
</evidence>
<accession>A0ABW7MPK2</accession>
<dbReference type="Pfam" id="PF13620">
    <property type="entry name" value="CarboxypepD_reg"/>
    <property type="match status" value="1"/>
</dbReference>
<organism evidence="2 3">
    <name type="scientific">Gaetbulibacter aquiaggeris</name>
    <dbReference type="NCBI Taxonomy" id="1735373"/>
    <lineage>
        <taxon>Bacteria</taxon>
        <taxon>Pseudomonadati</taxon>
        <taxon>Bacteroidota</taxon>
        <taxon>Flavobacteriia</taxon>
        <taxon>Flavobacteriales</taxon>
        <taxon>Flavobacteriaceae</taxon>
        <taxon>Gaetbulibacter</taxon>
    </lineage>
</organism>
<dbReference type="PROSITE" id="PS51257">
    <property type="entry name" value="PROKAR_LIPOPROTEIN"/>
    <property type="match status" value="1"/>
</dbReference>
<feature type="domain" description="DUF4382" evidence="1">
    <location>
        <begin position="24"/>
        <end position="173"/>
    </location>
</feature>
<dbReference type="SUPFAM" id="SSF49478">
    <property type="entry name" value="Cna protein B-type domain"/>
    <property type="match status" value="1"/>
</dbReference>
<proteinExistence type="predicted"/>
<reference evidence="2 3" key="1">
    <citation type="submission" date="2024-02" db="EMBL/GenBank/DDBJ databases">
        <title>A Gaetbulibacter species isolated from tidal flats and genomic insights of their niches.</title>
        <authorList>
            <person name="Ye Y."/>
        </authorList>
    </citation>
    <scope>NUCLEOTIDE SEQUENCE [LARGE SCALE GENOMIC DNA]</scope>
    <source>
        <strain evidence="2 3">KEM-8</strain>
    </source>
</reference>
<dbReference type="RefSeq" id="WP_395438004.1">
    <property type="nucleotide sequence ID" value="NZ_JBAWKC010000002.1"/>
</dbReference>
<dbReference type="EMBL" id="JBAWKC010000002">
    <property type="protein sequence ID" value="MFH6768756.1"/>
    <property type="molecule type" value="Genomic_DNA"/>
</dbReference>
<sequence>MKYFFVTLLLIAVTSCTNDTAEPKGTLSVKLSDAPMHYNQFMSASVTIDKIEIGSTAHVNSMINIMNTPMSYNLLELINGITATMANAEISVGNYDLMRLYISSTEMVMTNGDLYTYNMDQEGYSGNGMMQGGMMLNSSNRSIDITLNNSLTISEGGMTEFLLDIDVNESFILEGVNYTGSGPNMMMSMSGFTFMPTIRFVDMSTSGTIHGNVQDTVENLPNATISLLHNGTLYTTTHSDGNGNYAFIGIPQGMYTIKVELDGYIMNPAGNEQNMHELNMMSNATISVNFNMMT</sequence>
<name>A0ABW7MPK2_9FLAO</name>